<dbReference type="InterPro" id="IPR019151">
    <property type="entry name" value="Proteasome_assmbl_chaperone_2"/>
</dbReference>
<dbReference type="RefSeq" id="WP_343037069.1">
    <property type="nucleotide sequence ID" value="NZ_JACBZX010000001.1"/>
</dbReference>
<reference evidence="1 2" key="1">
    <citation type="submission" date="2020-07" db="EMBL/GenBank/DDBJ databases">
        <title>Sequencing the genomes of 1000 actinobacteria strains.</title>
        <authorList>
            <person name="Klenk H.-P."/>
        </authorList>
    </citation>
    <scope>NUCLEOTIDE SEQUENCE [LARGE SCALE GENOMIC DNA]</scope>
    <source>
        <strain evidence="1 2">DSM 24723</strain>
    </source>
</reference>
<dbReference type="Pfam" id="PF09754">
    <property type="entry name" value="PAC2"/>
    <property type="match status" value="1"/>
</dbReference>
<comment type="caution">
    <text evidence="1">The sequence shown here is derived from an EMBL/GenBank/DDBJ whole genome shotgun (WGS) entry which is preliminary data.</text>
</comment>
<organism evidence="1 2">
    <name type="scientific">Janibacter alkaliphilus</name>
    <dbReference type="NCBI Taxonomy" id="1069963"/>
    <lineage>
        <taxon>Bacteria</taxon>
        <taxon>Bacillati</taxon>
        <taxon>Actinomycetota</taxon>
        <taxon>Actinomycetes</taxon>
        <taxon>Micrococcales</taxon>
        <taxon>Intrasporangiaceae</taxon>
        <taxon>Janibacter</taxon>
    </lineage>
</organism>
<evidence type="ECO:0000313" key="1">
    <source>
        <dbReference type="EMBL" id="NYG37724.1"/>
    </source>
</evidence>
<dbReference type="EMBL" id="JACBZX010000001">
    <property type="protein sequence ID" value="NYG37724.1"/>
    <property type="molecule type" value="Genomic_DNA"/>
</dbReference>
<evidence type="ECO:0008006" key="3">
    <source>
        <dbReference type="Google" id="ProtNLM"/>
    </source>
</evidence>
<name>A0A852XBE0_9MICO</name>
<accession>A0A852XBE0</accession>
<dbReference type="Gene3D" id="1.10.287.100">
    <property type="match status" value="1"/>
</dbReference>
<dbReference type="InterPro" id="IPR008492">
    <property type="entry name" value="Rv2714-like"/>
</dbReference>
<gene>
    <name evidence="1" type="ORF">BJY28_002193</name>
</gene>
<dbReference type="PIRSF" id="PIRSF028754">
    <property type="entry name" value="UCP028754"/>
    <property type="match status" value="1"/>
</dbReference>
<dbReference type="InterPro" id="IPR038389">
    <property type="entry name" value="PSMG2_sf"/>
</dbReference>
<dbReference type="Proteomes" id="UP000592181">
    <property type="component" value="Unassembled WGS sequence"/>
</dbReference>
<sequence>MTDPRAFRDDAASSLYRFEVDADLARLQPGPMIVALDGFIDAGHTQRLLVDHLLDSGEPEVVASFDVDSLIDYRGRRPAMVFDATRYSPYDDPSLLLYRLHDRDGQTYYVLSGPEPDFRWEAVIAAVQQIMDRLGITLAVTAHGIPMAVPHTRPIGMTAHATDERLIDERKPVFGTVQVPAGLLSLLELRLGESDRDAVGFSIHVPHYLAQSPFHDAALTGLNAIVDVTGLSLPNDALADAAGENRAEIAREVGENAEIGEAVSALERQYDVHLRGLERPSLLVGESSELPSADELGAEFEDFLRTVDDPEA</sequence>
<keyword evidence="2" id="KW-1185">Reference proteome</keyword>
<proteinExistence type="predicted"/>
<dbReference type="Gene3D" id="3.40.50.10900">
    <property type="entry name" value="PAC-like subunit"/>
    <property type="match status" value="1"/>
</dbReference>
<dbReference type="AlphaFoldDB" id="A0A852XBE0"/>
<dbReference type="SUPFAM" id="SSF159659">
    <property type="entry name" value="Cgl1923-like"/>
    <property type="match status" value="1"/>
</dbReference>
<protein>
    <recommendedName>
        <fullName evidence="3">PAC2 family protein</fullName>
    </recommendedName>
</protein>
<evidence type="ECO:0000313" key="2">
    <source>
        <dbReference type="Proteomes" id="UP000592181"/>
    </source>
</evidence>